<dbReference type="Proteomes" id="UP000322294">
    <property type="component" value="Unassembled WGS sequence"/>
</dbReference>
<keyword evidence="3" id="KW-1185">Reference proteome</keyword>
<evidence type="ECO:0000313" key="3">
    <source>
        <dbReference type="Proteomes" id="UP000322294"/>
    </source>
</evidence>
<proteinExistence type="predicted"/>
<keyword evidence="1" id="KW-0812">Transmembrane</keyword>
<keyword evidence="1" id="KW-1133">Transmembrane helix</keyword>
<feature type="transmembrane region" description="Helical" evidence="1">
    <location>
        <begin position="61"/>
        <end position="81"/>
    </location>
</feature>
<reference evidence="2 3" key="1">
    <citation type="submission" date="2019-07" db="EMBL/GenBank/DDBJ databases">
        <title>Genomic Encyclopedia of Type Strains, Phase I: the one thousand microbial genomes (KMG-I) project.</title>
        <authorList>
            <person name="Kyrpides N."/>
        </authorList>
    </citation>
    <scope>NUCLEOTIDE SEQUENCE [LARGE SCALE GENOMIC DNA]</scope>
    <source>
        <strain evidence="2 3">DSM 16647</strain>
    </source>
</reference>
<feature type="transmembrane region" description="Helical" evidence="1">
    <location>
        <begin position="86"/>
        <end position="105"/>
    </location>
</feature>
<keyword evidence="1" id="KW-0472">Membrane</keyword>
<dbReference type="EMBL" id="VNHO01000012">
    <property type="protein sequence ID" value="TYP54284.1"/>
    <property type="molecule type" value="Genomic_DNA"/>
</dbReference>
<evidence type="ECO:0000256" key="1">
    <source>
        <dbReference type="SAM" id="Phobius"/>
    </source>
</evidence>
<gene>
    <name evidence="2" type="ORF">LZ11_01350</name>
</gene>
<accession>A0A5S5ARF9</accession>
<protein>
    <submittedName>
        <fullName evidence="2">Uncharacterized protein</fullName>
    </submittedName>
</protein>
<name>A0A5S5ARF9_9FIRM</name>
<sequence length="110" mass="12511">MEGKNILLCEHCGGLIESKDDLVVAFYFFTLSAYHNECYSKAVKNNLFLSNVPINGNVSDIGIIIGSLLSVLMHFISPVFYETKILFSLVTIICLLIRIYTWFIYESVFD</sequence>
<evidence type="ECO:0000313" key="2">
    <source>
        <dbReference type="EMBL" id="TYP54284.1"/>
    </source>
</evidence>
<organism evidence="2 3">
    <name type="scientific">Thermosediminibacter litoriperuensis</name>
    <dbReference type="NCBI Taxonomy" id="291989"/>
    <lineage>
        <taxon>Bacteria</taxon>
        <taxon>Bacillati</taxon>
        <taxon>Bacillota</taxon>
        <taxon>Clostridia</taxon>
        <taxon>Thermosediminibacterales</taxon>
        <taxon>Thermosediminibacteraceae</taxon>
        <taxon>Thermosediminibacter</taxon>
    </lineage>
</organism>
<comment type="caution">
    <text evidence="2">The sequence shown here is derived from an EMBL/GenBank/DDBJ whole genome shotgun (WGS) entry which is preliminary data.</text>
</comment>
<dbReference type="AlphaFoldDB" id="A0A5S5ARF9"/>